<protein>
    <submittedName>
        <fullName evidence="1">Uncharacterized protein</fullName>
    </submittedName>
</protein>
<evidence type="ECO:0000313" key="1">
    <source>
        <dbReference type="EMBL" id="KAI8537490.1"/>
    </source>
</evidence>
<evidence type="ECO:0000313" key="2">
    <source>
        <dbReference type="Proteomes" id="UP001062846"/>
    </source>
</evidence>
<comment type="caution">
    <text evidence="1">The sequence shown here is derived from an EMBL/GenBank/DDBJ whole genome shotgun (WGS) entry which is preliminary data.</text>
</comment>
<dbReference type="EMBL" id="CM046396">
    <property type="protein sequence ID" value="KAI8537490.1"/>
    <property type="molecule type" value="Genomic_DNA"/>
</dbReference>
<gene>
    <name evidence="1" type="ORF">RHMOL_Rhmol09G0027200</name>
</gene>
<sequence length="91" mass="10425">MRETAEKRRRRSYIHFLKSSHAESYREKQMQGDTYCRILVILLCCHCRHKGGMAGKNDIGLRPAVDVINLGQGNVDPMMAISLEPPMHDEL</sequence>
<keyword evidence="2" id="KW-1185">Reference proteome</keyword>
<reference evidence="1" key="1">
    <citation type="submission" date="2022-02" db="EMBL/GenBank/DDBJ databases">
        <title>Plant Genome Project.</title>
        <authorList>
            <person name="Zhang R.-G."/>
        </authorList>
    </citation>
    <scope>NUCLEOTIDE SEQUENCE</scope>
    <source>
        <strain evidence="1">AT1</strain>
    </source>
</reference>
<dbReference type="Proteomes" id="UP001062846">
    <property type="component" value="Chromosome 9"/>
</dbReference>
<accession>A0ACC0M951</accession>
<organism evidence="1 2">
    <name type="scientific">Rhododendron molle</name>
    <name type="common">Chinese azalea</name>
    <name type="synonym">Azalea mollis</name>
    <dbReference type="NCBI Taxonomy" id="49168"/>
    <lineage>
        <taxon>Eukaryota</taxon>
        <taxon>Viridiplantae</taxon>
        <taxon>Streptophyta</taxon>
        <taxon>Embryophyta</taxon>
        <taxon>Tracheophyta</taxon>
        <taxon>Spermatophyta</taxon>
        <taxon>Magnoliopsida</taxon>
        <taxon>eudicotyledons</taxon>
        <taxon>Gunneridae</taxon>
        <taxon>Pentapetalae</taxon>
        <taxon>asterids</taxon>
        <taxon>Ericales</taxon>
        <taxon>Ericaceae</taxon>
        <taxon>Ericoideae</taxon>
        <taxon>Rhodoreae</taxon>
        <taxon>Rhododendron</taxon>
    </lineage>
</organism>
<proteinExistence type="predicted"/>
<name>A0ACC0M951_RHOML</name>